<organism evidence="1 2">
    <name type="scientific">Nonomuraea diastatica</name>
    <dbReference type="NCBI Taxonomy" id="1848329"/>
    <lineage>
        <taxon>Bacteria</taxon>
        <taxon>Bacillati</taxon>
        <taxon>Actinomycetota</taxon>
        <taxon>Actinomycetes</taxon>
        <taxon>Streptosporangiales</taxon>
        <taxon>Streptosporangiaceae</taxon>
        <taxon>Nonomuraea</taxon>
    </lineage>
</organism>
<protein>
    <submittedName>
        <fullName evidence="1">FAD-binding oxidoreductase</fullName>
    </submittedName>
</protein>
<name>A0A4R4WQ47_9ACTN</name>
<reference evidence="1 2" key="1">
    <citation type="submission" date="2019-03" db="EMBL/GenBank/DDBJ databases">
        <title>Draft genome sequences of novel Actinobacteria.</title>
        <authorList>
            <person name="Sahin N."/>
            <person name="Ay H."/>
            <person name="Saygin H."/>
        </authorList>
    </citation>
    <scope>NUCLEOTIDE SEQUENCE [LARGE SCALE GENOMIC DNA]</scope>
    <source>
        <strain evidence="1 2">KC712</strain>
    </source>
</reference>
<evidence type="ECO:0000313" key="2">
    <source>
        <dbReference type="Proteomes" id="UP000294543"/>
    </source>
</evidence>
<dbReference type="EMBL" id="SMKP01000058">
    <property type="protein sequence ID" value="TDD19403.1"/>
    <property type="molecule type" value="Genomic_DNA"/>
</dbReference>
<sequence length="103" mass="10849">SLALHPTCSSTRLGLDAAIAGIAQAIADHVVVPEDWQCCAFAGDRGLLHPELTASATRAEAISVKTGDFAAHASLNRTCELGLTRATARMYHHLLELLDQATA</sequence>
<feature type="non-terminal residue" evidence="1">
    <location>
        <position position="1"/>
    </location>
</feature>
<proteinExistence type="predicted"/>
<dbReference type="AlphaFoldDB" id="A0A4R4WQ47"/>
<keyword evidence="2" id="KW-1185">Reference proteome</keyword>
<dbReference type="Proteomes" id="UP000294543">
    <property type="component" value="Unassembled WGS sequence"/>
</dbReference>
<accession>A0A4R4WQ47</accession>
<comment type="caution">
    <text evidence="1">The sequence shown here is derived from an EMBL/GenBank/DDBJ whole genome shotgun (WGS) entry which is preliminary data.</text>
</comment>
<gene>
    <name evidence="1" type="ORF">E1294_21315</name>
</gene>
<evidence type="ECO:0000313" key="1">
    <source>
        <dbReference type="EMBL" id="TDD19403.1"/>
    </source>
</evidence>